<evidence type="ECO:0008006" key="4">
    <source>
        <dbReference type="Google" id="ProtNLM"/>
    </source>
</evidence>
<evidence type="ECO:0000256" key="1">
    <source>
        <dbReference type="SAM" id="SignalP"/>
    </source>
</evidence>
<keyword evidence="1" id="KW-0732">Signal</keyword>
<evidence type="ECO:0000313" key="3">
    <source>
        <dbReference type="Proteomes" id="UP000533905"/>
    </source>
</evidence>
<organism evidence="2 3">
    <name type="scientific">Telluria aromaticivorans</name>
    <dbReference type="NCBI Taxonomy" id="2725995"/>
    <lineage>
        <taxon>Bacteria</taxon>
        <taxon>Pseudomonadati</taxon>
        <taxon>Pseudomonadota</taxon>
        <taxon>Betaproteobacteria</taxon>
        <taxon>Burkholderiales</taxon>
        <taxon>Oxalobacteraceae</taxon>
        <taxon>Telluria group</taxon>
        <taxon>Telluria</taxon>
    </lineage>
</organism>
<accession>A0A7Y2JZU2</accession>
<name>A0A7Y2JZU2_9BURK</name>
<evidence type="ECO:0000313" key="2">
    <source>
        <dbReference type="EMBL" id="NNG24062.1"/>
    </source>
</evidence>
<feature type="chain" id="PRO_5031151826" description="DUF3617 domain-containing protein" evidence="1">
    <location>
        <begin position="20"/>
        <end position="123"/>
    </location>
</feature>
<feature type="signal peptide" evidence="1">
    <location>
        <begin position="1"/>
        <end position="19"/>
    </location>
</feature>
<dbReference type="EMBL" id="JABAIV010000004">
    <property type="protein sequence ID" value="NNG24062.1"/>
    <property type="molecule type" value="Genomic_DNA"/>
</dbReference>
<dbReference type="RefSeq" id="WP_171085290.1">
    <property type="nucleotide sequence ID" value="NZ_JABAIV010000004.1"/>
</dbReference>
<reference evidence="2 3" key="1">
    <citation type="submission" date="2020-04" db="EMBL/GenBank/DDBJ databases">
        <title>Massilia sp. nov., a cold adapted bacteria isolated from Arctic soil.</title>
        <authorList>
            <person name="Son J."/>
            <person name="Ka J.-O."/>
        </authorList>
    </citation>
    <scope>NUCLEOTIDE SEQUENCE [LARGE SCALE GENOMIC DNA]</scope>
    <source>
        <strain evidence="2 3">ML15P13</strain>
    </source>
</reference>
<keyword evidence="3" id="KW-1185">Reference proteome</keyword>
<gene>
    <name evidence="2" type="ORF">HGB41_13770</name>
</gene>
<dbReference type="Proteomes" id="UP000533905">
    <property type="component" value="Unassembled WGS sequence"/>
</dbReference>
<protein>
    <recommendedName>
        <fullName evidence="4">DUF3617 domain-containing protein</fullName>
    </recommendedName>
</protein>
<proteinExistence type="predicted"/>
<comment type="caution">
    <text evidence="2">The sequence shown here is derived from an EMBL/GenBank/DDBJ whole genome shotgun (WGS) entry which is preliminary data.</text>
</comment>
<dbReference type="AlphaFoldDB" id="A0A7Y2JZU2"/>
<sequence>MLKLPLQLAALSLAGGAGAGDSEPGPYKKAATTYRIYGGSLGDPTVPTVKNKKVAISMEGQAARELFEEIGPDKHDPCMEGSGTRVRFRDKGNVMCSRSKEGEYVCSFGFDLRDGKSIGGSLC</sequence>